<name>G0PNI2_CAEBE</name>
<dbReference type="InterPro" id="IPR021942">
    <property type="entry name" value="DUF3557"/>
</dbReference>
<evidence type="ECO:0000313" key="1">
    <source>
        <dbReference type="EMBL" id="EGT42196.1"/>
    </source>
</evidence>
<accession>G0PNI2</accession>
<dbReference type="PANTHER" id="PTHR31379:SF1">
    <property type="entry name" value="F-BOX C PROTEIN-RELATED"/>
    <property type="match status" value="1"/>
</dbReference>
<protein>
    <recommendedName>
        <fullName evidence="3">F-box associated domain-containing protein</fullName>
    </recommendedName>
</protein>
<dbReference type="Proteomes" id="UP000008068">
    <property type="component" value="Unassembled WGS sequence"/>
</dbReference>
<gene>
    <name evidence="1" type="ORF">CAEBREN_02687</name>
</gene>
<dbReference type="HOGENOM" id="CLU_1086757_0_0_1"/>
<evidence type="ECO:0000313" key="2">
    <source>
        <dbReference type="Proteomes" id="UP000008068"/>
    </source>
</evidence>
<dbReference type="InParanoid" id="G0PNI2"/>
<evidence type="ECO:0008006" key="3">
    <source>
        <dbReference type="Google" id="ProtNLM"/>
    </source>
</evidence>
<proteinExistence type="predicted"/>
<reference evidence="2" key="1">
    <citation type="submission" date="2011-07" db="EMBL/GenBank/DDBJ databases">
        <authorList>
            <consortium name="Caenorhabditis brenneri Sequencing and Analysis Consortium"/>
            <person name="Wilson R.K."/>
        </authorList>
    </citation>
    <scope>NUCLEOTIDE SEQUENCE [LARGE SCALE GENOMIC DNA]</scope>
    <source>
        <strain evidence="2">PB2801</strain>
    </source>
</reference>
<dbReference type="PANTHER" id="PTHR31379">
    <property type="entry name" value="F-BOX C PROTEIN-RELATED-RELATED"/>
    <property type="match status" value="1"/>
</dbReference>
<dbReference type="Pfam" id="PF12078">
    <property type="entry name" value="DUF3557"/>
    <property type="match status" value="1"/>
</dbReference>
<dbReference type="OrthoDB" id="5885055at2759"/>
<sequence>MIQFTVVHSNGSKQIQRKHCDEKLFEVQKKLTTFLFGNRKDPVLVKRFEAADNINIIRLPQNFKIILKELKYCYNTYVFCNELQKIITETPRLDLVETARVPTERFHHQLIETAKCLRLEVFRPRSMDREESFLYFLSLSNREVHVKYDCFTLDEYARMIKHWIENDREVGTCYTFGYFEHQKFDKMYRIIIDELNGDFSHTIESHKNNEFLTCSCVTIPISCTTQIEISRIYYSVANYHLFGRMQSMMKMEITSQ</sequence>
<dbReference type="EMBL" id="GL381964">
    <property type="protein sequence ID" value="EGT42196.1"/>
    <property type="molecule type" value="Genomic_DNA"/>
</dbReference>
<dbReference type="AlphaFoldDB" id="G0PNI2"/>
<keyword evidence="2" id="KW-1185">Reference proteome</keyword>
<organism evidence="2">
    <name type="scientific">Caenorhabditis brenneri</name>
    <name type="common">Nematode worm</name>
    <dbReference type="NCBI Taxonomy" id="135651"/>
    <lineage>
        <taxon>Eukaryota</taxon>
        <taxon>Metazoa</taxon>
        <taxon>Ecdysozoa</taxon>
        <taxon>Nematoda</taxon>
        <taxon>Chromadorea</taxon>
        <taxon>Rhabditida</taxon>
        <taxon>Rhabditina</taxon>
        <taxon>Rhabditomorpha</taxon>
        <taxon>Rhabditoidea</taxon>
        <taxon>Rhabditidae</taxon>
        <taxon>Peloderinae</taxon>
        <taxon>Caenorhabditis</taxon>
    </lineage>
</organism>